<dbReference type="EMBL" id="SPUK01000006">
    <property type="protein sequence ID" value="TQV96703.1"/>
    <property type="molecule type" value="Genomic_DNA"/>
</dbReference>
<protein>
    <submittedName>
        <fullName evidence="8">Bicyclomycin resistance protein</fullName>
    </submittedName>
</protein>
<dbReference type="PROSITE" id="PS50850">
    <property type="entry name" value="MFS"/>
    <property type="match status" value="1"/>
</dbReference>
<feature type="transmembrane region" description="Helical" evidence="6">
    <location>
        <begin position="161"/>
        <end position="178"/>
    </location>
</feature>
<feature type="transmembrane region" description="Helical" evidence="6">
    <location>
        <begin position="282"/>
        <end position="302"/>
    </location>
</feature>
<feature type="transmembrane region" description="Helical" evidence="6">
    <location>
        <begin position="215"/>
        <end position="233"/>
    </location>
</feature>
<name>A0A545V4R7_9HYPO</name>
<feature type="compositionally biased region" description="Polar residues" evidence="5">
    <location>
        <begin position="35"/>
        <end position="46"/>
    </location>
</feature>
<comment type="caution">
    <text evidence="8">The sequence shown here is derived from an EMBL/GenBank/DDBJ whole genome shotgun (WGS) entry which is preliminary data.</text>
</comment>
<evidence type="ECO:0000256" key="5">
    <source>
        <dbReference type="SAM" id="MobiDB-lite"/>
    </source>
</evidence>
<proteinExistence type="predicted"/>
<dbReference type="SUPFAM" id="SSF103473">
    <property type="entry name" value="MFS general substrate transporter"/>
    <property type="match status" value="1"/>
</dbReference>
<feature type="transmembrane region" description="Helical" evidence="6">
    <location>
        <begin position="470"/>
        <end position="490"/>
    </location>
</feature>
<feature type="transmembrane region" description="Helical" evidence="6">
    <location>
        <begin position="502"/>
        <end position="525"/>
    </location>
</feature>
<dbReference type="InterPro" id="IPR036259">
    <property type="entry name" value="MFS_trans_sf"/>
</dbReference>
<organism evidence="8 9">
    <name type="scientific">Cordyceps javanica</name>
    <dbReference type="NCBI Taxonomy" id="43265"/>
    <lineage>
        <taxon>Eukaryota</taxon>
        <taxon>Fungi</taxon>
        <taxon>Dikarya</taxon>
        <taxon>Ascomycota</taxon>
        <taxon>Pezizomycotina</taxon>
        <taxon>Sordariomycetes</taxon>
        <taxon>Hypocreomycetidae</taxon>
        <taxon>Hypocreales</taxon>
        <taxon>Cordycipitaceae</taxon>
        <taxon>Cordyceps</taxon>
    </lineage>
</organism>
<dbReference type="GO" id="GO:0005886">
    <property type="term" value="C:plasma membrane"/>
    <property type="evidence" value="ECO:0007669"/>
    <property type="project" value="TreeGrafter"/>
</dbReference>
<dbReference type="Pfam" id="PF07690">
    <property type="entry name" value="MFS_1"/>
    <property type="match status" value="1"/>
</dbReference>
<feature type="transmembrane region" description="Helical" evidence="6">
    <location>
        <begin position="119"/>
        <end position="141"/>
    </location>
</feature>
<dbReference type="STRING" id="43265.A0A545V4R7"/>
<dbReference type="OrthoDB" id="4868716at2759"/>
<evidence type="ECO:0000313" key="8">
    <source>
        <dbReference type="EMBL" id="TQV96703.1"/>
    </source>
</evidence>
<accession>A0A545V4R7</accession>
<feature type="domain" description="Major facilitator superfamily (MFS) profile" evidence="7">
    <location>
        <begin position="125"/>
        <end position="573"/>
    </location>
</feature>
<dbReference type="GO" id="GO:0015606">
    <property type="term" value="F:spermidine transmembrane transporter activity"/>
    <property type="evidence" value="ECO:0007669"/>
    <property type="project" value="TreeGrafter"/>
</dbReference>
<evidence type="ECO:0000256" key="1">
    <source>
        <dbReference type="ARBA" id="ARBA00004141"/>
    </source>
</evidence>
<keyword evidence="9" id="KW-1185">Reference proteome</keyword>
<dbReference type="PANTHER" id="PTHR23502">
    <property type="entry name" value="MAJOR FACILITATOR SUPERFAMILY"/>
    <property type="match status" value="1"/>
</dbReference>
<dbReference type="Gene3D" id="1.20.1250.20">
    <property type="entry name" value="MFS general substrate transporter like domains"/>
    <property type="match status" value="1"/>
</dbReference>
<feature type="transmembrane region" description="Helical" evidence="6">
    <location>
        <begin position="354"/>
        <end position="380"/>
    </location>
</feature>
<feature type="transmembrane region" description="Helical" evidence="6">
    <location>
        <begin position="254"/>
        <end position="276"/>
    </location>
</feature>
<keyword evidence="2 6" id="KW-0812">Transmembrane</keyword>
<evidence type="ECO:0000256" key="3">
    <source>
        <dbReference type="ARBA" id="ARBA00022989"/>
    </source>
</evidence>
<evidence type="ECO:0000259" key="7">
    <source>
        <dbReference type="PROSITE" id="PS50850"/>
    </source>
</evidence>
<dbReference type="CDD" id="cd17323">
    <property type="entry name" value="MFS_Tpo1_MDR_like"/>
    <property type="match status" value="1"/>
</dbReference>
<dbReference type="InterPro" id="IPR011701">
    <property type="entry name" value="MFS"/>
</dbReference>
<keyword evidence="3 6" id="KW-1133">Transmembrane helix</keyword>
<feature type="transmembrane region" description="Helical" evidence="6">
    <location>
        <begin position="392"/>
        <end position="416"/>
    </location>
</feature>
<keyword evidence="4 6" id="KW-0472">Membrane</keyword>
<dbReference type="InterPro" id="IPR020846">
    <property type="entry name" value="MFS_dom"/>
</dbReference>
<sequence>MPSQRSDVPEMRESLSWMDGDQPCMLPSPARRTKTSSPSPTDSVPGTSLPPHATTTAAATAEMASTHPSPPGHAPHDGETCDGTVPYDLSDVRRGVAAMNAAYDWTGPSDPDNPRNFPLAFRVCSAAALTLLAMVGTVVGAMYAPAQDAVAAAFGVPRETAVLPLSMYNLGLACGPLVGGPLSETYGRRAVVLGTAPVFMLFVLGGALVPETGSIAGLVACRFLAGMFAAPLINNAPATMLDFTPTRHRGVVLGIYYTVPSFGASLGPLAGGFLVHAGGWRWTQWAALVLAAACYLPVAAGTRETYKKIILRRRATRLGLRDSASQRTSPGRALRHFATTLVQRPLHMLLTEPIVALVSLYCGFLFALLYTYVVAVPWIFGRYYGFAEPLASLSFLGLIVGTLAASVPLVAIDVCYYQPRLRRWQAEHGGGDDDAALPSEHRLVGALAGSLLLPACLFASAWTAERRAHWIAPVVFQGCVMLASILIYSSASLFMLDAYGPLYGASASGAAMMSRYVLSAAFPLFALQMYEALGVGWATTVLGCVTLAMAPIPWCFWVFGERIRKRSRYETST</sequence>
<evidence type="ECO:0000256" key="2">
    <source>
        <dbReference type="ARBA" id="ARBA00022692"/>
    </source>
</evidence>
<feature type="transmembrane region" description="Helical" evidence="6">
    <location>
        <begin position="537"/>
        <end position="559"/>
    </location>
</feature>
<gene>
    <name evidence="8" type="ORF">IF1G_05286</name>
</gene>
<feature type="transmembrane region" description="Helical" evidence="6">
    <location>
        <begin position="443"/>
        <end position="464"/>
    </location>
</feature>
<evidence type="ECO:0000256" key="6">
    <source>
        <dbReference type="SAM" id="Phobius"/>
    </source>
</evidence>
<evidence type="ECO:0000313" key="9">
    <source>
        <dbReference type="Proteomes" id="UP000315783"/>
    </source>
</evidence>
<dbReference type="AlphaFoldDB" id="A0A545V4R7"/>
<feature type="region of interest" description="Disordered" evidence="5">
    <location>
        <begin position="1"/>
        <end position="87"/>
    </location>
</feature>
<comment type="subcellular location">
    <subcellularLocation>
        <location evidence="1">Membrane</location>
        <topology evidence="1">Multi-pass membrane protein</topology>
    </subcellularLocation>
</comment>
<dbReference type="GO" id="GO:0000297">
    <property type="term" value="F:spermine transmembrane transporter activity"/>
    <property type="evidence" value="ECO:0007669"/>
    <property type="project" value="TreeGrafter"/>
</dbReference>
<dbReference type="PANTHER" id="PTHR23502:SF38">
    <property type="entry name" value="POLYAMINE TRANSPORTER 4"/>
    <property type="match status" value="1"/>
</dbReference>
<reference evidence="8 9" key="1">
    <citation type="journal article" date="2019" name="Appl. Microbiol. Biotechnol.">
        <title>Genome sequence of Isaria javanica and comparative genome analysis insights into family S53 peptidase evolution in fungal entomopathogens.</title>
        <authorList>
            <person name="Lin R."/>
            <person name="Zhang X."/>
            <person name="Xin B."/>
            <person name="Zou M."/>
            <person name="Gao Y."/>
            <person name="Qin F."/>
            <person name="Hu Q."/>
            <person name="Xie B."/>
            <person name="Cheng X."/>
        </authorList>
    </citation>
    <scope>NUCLEOTIDE SEQUENCE [LARGE SCALE GENOMIC DNA]</scope>
    <source>
        <strain evidence="8 9">IJ1G</strain>
    </source>
</reference>
<evidence type="ECO:0000256" key="4">
    <source>
        <dbReference type="ARBA" id="ARBA00023136"/>
    </source>
</evidence>
<feature type="transmembrane region" description="Helical" evidence="6">
    <location>
        <begin position="190"/>
        <end position="209"/>
    </location>
</feature>
<dbReference type="Proteomes" id="UP000315783">
    <property type="component" value="Unassembled WGS sequence"/>
</dbReference>